<dbReference type="Gene3D" id="1.10.1200.10">
    <property type="entry name" value="ACP-like"/>
    <property type="match status" value="1"/>
</dbReference>
<keyword evidence="3" id="KW-1185">Reference proteome</keyword>
<accession>A0ABS7G2W0</accession>
<proteinExistence type="predicted"/>
<comment type="caution">
    <text evidence="2">The sequence shown here is derived from an EMBL/GenBank/DDBJ whole genome shotgun (WGS) entry which is preliminary data.</text>
</comment>
<reference evidence="2 3" key="1">
    <citation type="submission" date="2021-07" db="EMBL/GenBank/DDBJ databases">
        <title>Actinomadura sp. PM05-2 isolated from lichen.</title>
        <authorList>
            <person name="Somphong A."/>
            <person name="Phongsopitanun W."/>
            <person name="Tanasupawat S."/>
            <person name="Peongsungnone V."/>
        </authorList>
    </citation>
    <scope>NUCLEOTIDE SEQUENCE [LARGE SCALE GENOMIC DNA]</scope>
    <source>
        <strain evidence="2 3">PM05-2</strain>
    </source>
</reference>
<evidence type="ECO:0000259" key="1">
    <source>
        <dbReference type="PROSITE" id="PS50075"/>
    </source>
</evidence>
<dbReference type="Pfam" id="PF00550">
    <property type="entry name" value="PP-binding"/>
    <property type="match status" value="1"/>
</dbReference>
<gene>
    <name evidence="2" type="ORF">K1Y72_32125</name>
</gene>
<dbReference type="RefSeq" id="WP_220170285.1">
    <property type="nucleotide sequence ID" value="NZ_JAIBOA010000029.1"/>
</dbReference>
<name>A0ABS7G2W0_9ACTN</name>
<dbReference type="PROSITE" id="PS50075">
    <property type="entry name" value="CARRIER"/>
    <property type="match status" value="1"/>
</dbReference>
<dbReference type="InterPro" id="IPR009081">
    <property type="entry name" value="PP-bd_ACP"/>
</dbReference>
<evidence type="ECO:0000313" key="3">
    <source>
        <dbReference type="Proteomes" id="UP000774570"/>
    </source>
</evidence>
<dbReference type="Proteomes" id="UP000774570">
    <property type="component" value="Unassembled WGS sequence"/>
</dbReference>
<feature type="domain" description="Carrier" evidence="1">
    <location>
        <begin position="9"/>
        <end position="84"/>
    </location>
</feature>
<dbReference type="InterPro" id="IPR036736">
    <property type="entry name" value="ACP-like_sf"/>
</dbReference>
<organism evidence="2 3">
    <name type="scientific">Actinomadura parmotrematis</name>
    <dbReference type="NCBI Taxonomy" id="2864039"/>
    <lineage>
        <taxon>Bacteria</taxon>
        <taxon>Bacillati</taxon>
        <taxon>Actinomycetota</taxon>
        <taxon>Actinomycetes</taxon>
        <taxon>Streptosporangiales</taxon>
        <taxon>Thermomonosporaceae</taxon>
        <taxon>Actinomadura</taxon>
    </lineage>
</organism>
<protein>
    <submittedName>
        <fullName evidence="2">Acyl carrier protein</fullName>
    </submittedName>
</protein>
<dbReference type="SUPFAM" id="SSF47336">
    <property type="entry name" value="ACP-like"/>
    <property type="match status" value="1"/>
</dbReference>
<evidence type="ECO:0000313" key="2">
    <source>
        <dbReference type="EMBL" id="MBW8487053.1"/>
    </source>
</evidence>
<dbReference type="EMBL" id="JAIBOA010000029">
    <property type="protein sequence ID" value="MBW8487053.1"/>
    <property type="molecule type" value="Genomic_DNA"/>
</dbReference>
<sequence length="86" mass="9502">MHTGTDPDRGRTARIVEIVAEHLELDPAEIGEGDLFVEDHGADSMALIDLLAALEREFRVAIDQRELPRMVDVRGVRAVLAEAPGW</sequence>